<dbReference type="SUPFAM" id="SSF46785">
    <property type="entry name" value="Winged helix' DNA-binding domain"/>
    <property type="match status" value="1"/>
</dbReference>
<dbReference type="FunFam" id="1.10.10.10:FF:000001">
    <property type="entry name" value="LysR family transcriptional regulator"/>
    <property type="match status" value="1"/>
</dbReference>
<evidence type="ECO:0000256" key="4">
    <source>
        <dbReference type="ARBA" id="ARBA00023163"/>
    </source>
</evidence>
<dbReference type="InterPro" id="IPR058163">
    <property type="entry name" value="LysR-type_TF_proteobact-type"/>
</dbReference>
<organism evidence="6 7">
    <name type="scientific">Shinella kummerowiae</name>
    <dbReference type="NCBI Taxonomy" id="417745"/>
    <lineage>
        <taxon>Bacteria</taxon>
        <taxon>Pseudomonadati</taxon>
        <taxon>Pseudomonadota</taxon>
        <taxon>Alphaproteobacteria</taxon>
        <taxon>Hyphomicrobiales</taxon>
        <taxon>Rhizobiaceae</taxon>
        <taxon>Shinella</taxon>
    </lineage>
</organism>
<evidence type="ECO:0000256" key="3">
    <source>
        <dbReference type="ARBA" id="ARBA00023125"/>
    </source>
</evidence>
<dbReference type="CDD" id="cd08422">
    <property type="entry name" value="PBP2_CrgA_like"/>
    <property type="match status" value="1"/>
</dbReference>
<gene>
    <name evidence="6" type="ORF">GR138_24870</name>
</gene>
<dbReference type="PRINTS" id="PR00039">
    <property type="entry name" value="HTHLYSR"/>
</dbReference>
<dbReference type="OrthoDB" id="8300238at2"/>
<keyword evidence="3" id="KW-0238">DNA-binding</keyword>
<dbReference type="PANTHER" id="PTHR30537">
    <property type="entry name" value="HTH-TYPE TRANSCRIPTIONAL REGULATOR"/>
    <property type="match status" value="1"/>
</dbReference>
<evidence type="ECO:0000313" key="7">
    <source>
        <dbReference type="Proteomes" id="UP000435802"/>
    </source>
</evidence>
<sequence length="310" mass="33665">MIRHMICAPEMPMPNLLDETSGLMAFVRTVEAGSFTAAARDLGTTPSAISKSVARLEKKIDTRLFLRTTRALTLTQDGQVFFERVAPLLRELDASDEAIRSEMTPSGRLRISMPAELAPLLLPRLFSAFAVDYPDLHLDVGLTDRFVNIVREDYDLALRAGTPTQDDLIVRRLADLPMVVVSSPAFLETWGNPRTAEALADLPFARYAMSGTVRPVHLADGTAFTPRGRIDCDTGAALIHAAHGGLGAAYVMRCLVADELRAGTLVSVAPDITLPTLPLSVLHAFGRTVPPRVKLFCDFMAGEAKALARL</sequence>
<dbReference type="GO" id="GO:0003677">
    <property type="term" value="F:DNA binding"/>
    <property type="evidence" value="ECO:0007669"/>
    <property type="project" value="UniProtKB-KW"/>
</dbReference>
<dbReference type="AlphaFoldDB" id="A0A6N8SI91"/>
<dbReference type="InterPro" id="IPR000847">
    <property type="entry name" value="LysR_HTH_N"/>
</dbReference>
<proteinExistence type="inferred from homology"/>
<dbReference type="Pfam" id="PF00126">
    <property type="entry name" value="HTH_1"/>
    <property type="match status" value="1"/>
</dbReference>
<dbReference type="EMBL" id="WUMK01000010">
    <property type="protein sequence ID" value="MXN48451.1"/>
    <property type="molecule type" value="Genomic_DNA"/>
</dbReference>
<dbReference type="InterPro" id="IPR005119">
    <property type="entry name" value="LysR_subst-bd"/>
</dbReference>
<comment type="similarity">
    <text evidence="1">Belongs to the LysR transcriptional regulatory family.</text>
</comment>
<dbReference type="PROSITE" id="PS50931">
    <property type="entry name" value="HTH_LYSR"/>
    <property type="match status" value="1"/>
</dbReference>
<keyword evidence="4" id="KW-0804">Transcription</keyword>
<dbReference type="InterPro" id="IPR036390">
    <property type="entry name" value="WH_DNA-bd_sf"/>
</dbReference>
<dbReference type="Gene3D" id="3.40.190.290">
    <property type="match status" value="1"/>
</dbReference>
<dbReference type="InterPro" id="IPR036388">
    <property type="entry name" value="WH-like_DNA-bd_sf"/>
</dbReference>
<dbReference type="PANTHER" id="PTHR30537:SF5">
    <property type="entry name" value="HTH-TYPE TRANSCRIPTIONAL ACTIVATOR TTDR-RELATED"/>
    <property type="match status" value="1"/>
</dbReference>
<dbReference type="Pfam" id="PF03466">
    <property type="entry name" value="LysR_substrate"/>
    <property type="match status" value="1"/>
</dbReference>
<dbReference type="Gene3D" id="1.10.10.10">
    <property type="entry name" value="Winged helix-like DNA-binding domain superfamily/Winged helix DNA-binding domain"/>
    <property type="match status" value="1"/>
</dbReference>
<keyword evidence="7" id="KW-1185">Reference proteome</keyword>
<dbReference type="GO" id="GO:0003700">
    <property type="term" value="F:DNA-binding transcription factor activity"/>
    <property type="evidence" value="ECO:0007669"/>
    <property type="project" value="InterPro"/>
</dbReference>
<evidence type="ECO:0000313" key="6">
    <source>
        <dbReference type="EMBL" id="MXN48451.1"/>
    </source>
</evidence>
<evidence type="ECO:0000256" key="2">
    <source>
        <dbReference type="ARBA" id="ARBA00023015"/>
    </source>
</evidence>
<dbReference type="Proteomes" id="UP000435802">
    <property type="component" value="Unassembled WGS sequence"/>
</dbReference>
<comment type="caution">
    <text evidence="6">The sequence shown here is derived from an EMBL/GenBank/DDBJ whole genome shotgun (WGS) entry which is preliminary data.</text>
</comment>
<keyword evidence="2" id="KW-0805">Transcription regulation</keyword>
<name>A0A6N8SI91_9HYPH</name>
<dbReference type="SUPFAM" id="SSF53850">
    <property type="entry name" value="Periplasmic binding protein-like II"/>
    <property type="match status" value="1"/>
</dbReference>
<reference evidence="6 7" key="1">
    <citation type="submission" date="2019-12" db="EMBL/GenBank/DDBJ databases">
        <title>Shinella kummerowiae sp. nov., a symbiotic bacterium isolated from root nodules of the herbal legume Kummerowia stipulacea.</title>
        <authorList>
            <person name="Gao J."/>
        </authorList>
    </citation>
    <scope>NUCLEOTIDE SEQUENCE [LARGE SCALE GENOMIC DNA]</scope>
    <source>
        <strain evidence="6 7">CCBAU 25048</strain>
    </source>
</reference>
<evidence type="ECO:0000256" key="1">
    <source>
        <dbReference type="ARBA" id="ARBA00009437"/>
    </source>
</evidence>
<evidence type="ECO:0000259" key="5">
    <source>
        <dbReference type="PROSITE" id="PS50931"/>
    </source>
</evidence>
<accession>A0A6N8SI91</accession>
<protein>
    <submittedName>
        <fullName evidence="6">LysR family transcriptional regulator</fullName>
    </submittedName>
</protein>
<feature type="domain" description="HTH lysR-type" evidence="5">
    <location>
        <begin position="18"/>
        <end position="75"/>
    </location>
</feature>